<gene>
    <name evidence="3" type="ORF">BG006_011335</name>
</gene>
<organism evidence="3 4">
    <name type="scientific">Podila minutissima</name>
    <dbReference type="NCBI Taxonomy" id="64525"/>
    <lineage>
        <taxon>Eukaryota</taxon>
        <taxon>Fungi</taxon>
        <taxon>Fungi incertae sedis</taxon>
        <taxon>Mucoromycota</taxon>
        <taxon>Mortierellomycotina</taxon>
        <taxon>Mortierellomycetes</taxon>
        <taxon>Mortierellales</taxon>
        <taxon>Mortierellaceae</taxon>
        <taxon>Podila</taxon>
    </lineage>
</organism>
<dbReference type="GO" id="GO:2001069">
    <property type="term" value="F:glycogen binding"/>
    <property type="evidence" value="ECO:0007669"/>
    <property type="project" value="TreeGrafter"/>
</dbReference>
<dbReference type="GO" id="GO:0008157">
    <property type="term" value="F:protein phosphatase 1 binding"/>
    <property type="evidence" value="ECO:0007669"/>
    <property type="project" value="TreeGrafter"/>
</dbReference>
<dbReference type="PANTHER" id="PTHR12307:SF36">
    <property type="entry name" value="GLYCOGEN-BINDING SUBUNIT 76A"/>
    <property type="match status" value="1"/>
</dbReference>
<feature type="domain" description="CBM21" evidence="2">
    <location>
        <begin position="171"/>
        <end position="281"/>
    </location>
</feature>
<feature type="region of interest" description="Disordered" evidence="1">
    <location>
        <begin position="471"/>
        <end position="491"/>
    </location>
</feature>
<dbReference type="InterPro" id="IPR038175">
    <property type="entry name" value="CBM21_dom_sf"/>
</dbReference>
<dbReference type="PROSITE" id="PS51159">
    <property type="entry name" value="CBM21"/>
    <property type="match status" value="1"/>
</dbReference>
<keyword evidence="4" id="KW-1185">Reference proteome</keyword>
<dbReference type="Proteomes" id="UP000696485">
    <property type="component" value="Unassembled WGS sequence"/>
</dbReference>
<dbReference type="GO" id="GO:0005979">
    <property type="term" value="P:regulation of glycogen biosynthetic process"/>
    <property type="evidence" value="ECO:0007669"/>
    <property type="project" value="TreeGrafter"/>
</dbReference>
<reference evidence="3" key="1">
    <citation type="journal article" date="2020" name="Fungal Divers.">
        <title>Resolving the Mortierellaceae phylogeny through synthesis of multi-gene phylogenetics and phylogenomics.</title>
        <authorList>
            <person name="Vandepol N."/>
            <person name="Liber J."/>
            <person name="Desiro A."/>
            <person name="Na H."/>
            <person name="Kennedy M."/>
            <person name="Barry K."/>
            <person name="Grigoriev I.V."/>
            <person name="Miller A.N."/>
            <person name="O'Donnell K."/>
            <person name="Stajich J.E."/>
            <person name="Bonito G."/>
        </authorList>
    </citation>
    <scope>NUCLEOTIDE SEQUENCE</scope>
    <source>
        <strain evidence="3">NVP1</strain>
    </source>
</reference>
<evidence type="ECO:0000313" key="3">
    <source>
        <dbReference type="EMBL" id="KAF9325166.1"/>
    </source>
</evidence>
<dbReference type="InterPro" id="IPR050782">
    <property type="entry name" value="PP1_regulatory_subunit_3"/>
</dbReference>
<protein>
    <recommendedName>
        <fullName evidence="2">CBM21 domain-containing protein</fullName>
    </recommendedName>
</protein>
<dbReference type="EMBL" id="JAAAUY010000966">
    <property type="protein sequence ID" value="KAF9325166.1"/>
    <property type="molecule type" value="Genomic_DNA"/>
</dbReference>
<proteinExistence type="predicted"/>
<dbReference type="InterPro" id="IPR005036">
    <property type="entry name" value="CBM21_dom"/>
</dbReference>
<evidence type="ECO:0000256" key="1">
    <source>
        <dbReference type="SAM" id="MobiDB-lite"/>
    </source>
</evidence>
<dbReference type="Pfam" id="PF03370">
    <property type="entry name" value="CBM_21"/>
    <property type="match status" value="1"/>
</dbReference>
<accession>A0A9P5VHM8</accession>
<evidence type="ECO:0000259" key="2">
    <source>
        <dbReference type="PROSITE" id="PS51159"/>
    </source>
</evidence>
<feature type="compositionally biased region" description="Polar residues" evidence="1">
    <location>
        <begin position="475"/>
        <end position="491"/>
    </location>
</feature>
<dbReference type="AlphaFoldDB" id="A0A9P5VHM8"/>
<dbReference type="Gene3D" id="2.60.40.2440">
    <property type="entry name" value="Carbohydrate binding type-21 domain"/>
    <property type="match status" value="1"/>
</dbReference>
<feature type="region of interest" description="Disordered" evidence="1">
    <location>
        <begin position="430"/>
        <end position="450"/>
    </location>
</feature>
<dbReference type="GO" id="GO:0000164">
    <property type="term" value="C:protein phosphatase type 1 complex"/>
    <property type="evidence" value="ECO:0007669"/>
    <property type="project" value="TreeGrafter"/>
</dbReference>
<dbReference type="PANTHER" id="PTHR12307">
    <property type="entry name" value="PROTEIN PHOSPHATASE 1 REGULATORY SUBUNIT"/>
    <property type="match status" value="1"/>
</dbReference>
<sequence length="532" mass="58423">MNTVMNAQDWAQAAAAMSPQPHCTTLSIPPLPVLNMSYTTFANASVTVAAAGTQKSMSLDTKKKSVPLHKNGLPIKSAMKSPVLAEVKTNPLALCRPSSIRSHSSPTPLTSPKYVHFNTQLEHVRLFLQGETPSCVSERETIVDARQNNRSTSNIKLTLPNWTSVPVDSFRNVDGVAPLRFEKAFLSEDQTELHGKILVQNIAFHKHVSVRFTVDFWQTQSEVSAEFEQSIQGTSLDRFKFIIPLEMERSMVEKTFCLAIRYQVIGREFWDSNNGMNYQIECKRVVVVAPQQPAVSSSDLSKQMNSLLLSANLPEYTKPALKKNLANRYDLSTSLSAAYSQPIAIPTTRSIPSKVDESMFMSTKMTVSPSQTAYRPSEYISPPVASSPHDHHSLYASSPKFLNQFVAAASPPEHFHLGFDQVSSTTKRGARNSWNAGIESPVIPSSPSRPHSFPSYYGAYSSSLKSSAPIAIPSSGRQSGHTGSLTGSNGRPAVGSSSYYDLVDRYCFYESSPHTSPYNSYPNSPPAPCIRG</sequence>
<comment type="caution">
    <text evidence="3">The sequence shown here is derived from an EMBL/GenBank/DDBJ whole genome shotgun (WGS) entry which is preliminary data.</text>
</comment>
<name>A0A9P5VHM8_9FUNG</name>
<evidence type="ECO:0000313" key="4">
    <source>
        <dbReference type="Proteomes" id="UP000696485"/>
    </source>
</evidence>